<evidence type="ECO:0000313" key="1">
    <source>
        <dbReference type="EMBL" id="DAG05715.1"/>
    </source>
</evidence>
<name>A0A8S5VGG7_9CAUD</name>
<accession>A0A8S5VGG7</accession>
<dbReference type="EMBL" id="BK016263">
    <property type="protein sequence ID" value="DAG05715.1"/>
    <property type="molecule type" value="Genomic_DNA"/>
</dbReference>
<reference evidence="1" key="1">
    <citation type="journal article" date="2021" name="Proc. Natl. Acad. Sci. U.S.A.">
        <title>A Catalog of Tens of Thousands of Viruses from Human Metagenomes Reveals Hidden Associations with Chronic Diseases.</title>
        <authorList>
            <person name="Tisza M.J."/>
            <person name="Buck C.B."/>
        </authorList>
    </citation>
    <scope>NUCLEOTIDE SEQUENCE</scope>
    <source>
        <strain evidence="1">Ct6BA50</strain>
    </source>
</reference>
<proteinExistence type="predicted"/>
<organism evidence="1">
    <name type="scientific">Podoviridae sp. ct6BA50</name>
    <dbReference type="NCBI Taxonomy" id="2825221"/>
    <lineage>
        <taxon>Viruses</taxon>
        <taxon>Duplodnaviria</taxon>
        <taxon>Heunggongvirae</taxon>
        <taxon>Uroviricota</taxon>
        <taxon>Caudoviricetes</taxon>
    </lineage>
</organism>
<protein>
    <submittedName>
        <fullName evidence="1">Uncharacterized protein</fullName>
    </submittedName>
</protein>
<sequence>MTLRVCIFVCISRPKKAPKAKNTAQSARYF</sequence>